<name>A0A0V0Z6X3_9BILA</name>
<dbReference type="EMBL" id="JYDQ01000344">
    <property type="protein sequence ID" value="KRY08309.1"/>
    <property type="molecule type" value="Genomic_DNA"/>
</dbReference>
<accession>A0A0V0Z6X3</accession>
<comment type="caution">
    <text evidence="1">The sequence shown here is derived from an EMBL/GenBank/DDBJ whole genome shotgun (WGS) entry which is preliminary data.</text>
</comment>
<dbReference type="EMBL" id="JYDQ01000184">
    <property type="protein sequence ID" value="KRY11749.1"/>
    <property type="molecule type" value="Genomic_DNA"/>
</dbReference>
<gene>
    <name evidence="2" type="ORF">T12_6665</name>
    <name evidence="1" type="ORF">T12_8760</name>
</gene>
<dbReference type="Proteomes" id="UP000054783">
    <property type="component" value="Unassembled WGS sequence"/>
</dbReference>
<proteinExistence type="predicted"/>
<keyword evidence="3" id="KW-1185">Reference proteome</keyword>
<reference evidence="1 3" key="1">
    <citation type="submission" date="2015-01" db="EMBL/GenBank/DDBJ databases">
        <title>Evolution of Trichinella species and genotypes.</title>
        <authorList>
            <person name="Korhonen P.K."/>
            <person name="Edoardo P."/>
            <person name="Giuseppe L.R."/>
            <person name="Gasser R.B."/>
        </authorList>
    </citation>
    <scope>NUCLEOTIDE SEQUENCE [LARGE SCALE GENOMIC DNA]</scope>
    <source>
        <strain evidence="1">ISS2496</strain>
    </source>
</reference>
<protein>
    <submittedName>
        <fullName evidence="1">Uncharacterized protein</fullName>
    </submittedName>
</protein>
<evidence type="ECO:0000313" key="1">
    <source>
        <dbReference type="EMBL" id="KRY08309.1"/>
    </source>
</evidence>
<dbReference type="AlphaFoldDB" id="A0A0V0Z6X3"/>
<sequence length="122" mass="13349">MKLAQENVSATFYLQGLAMTLQRRVKPALRSWVKTASRYATAKGRSFSRESIARWKVLGAPVRPKGIRVNWNRPIPGPGEKAVFSLSFTLTGICQNPLCMSKVENTAAPLTLSKISSGRGKG</sequence>
<evidence type="ECO:0000313" key="3">
    <source>
        <dbReference type="Proteomes" id="UP000054783"/>
    </source>
</evidence>
<evidence type="ECO:0000313" key="2">
    <source>
        <dbReference type="EMBL" id="KRY11749.1"/>
    </source>
</evidence>
<organism evidence="1 3">
    <name type="scientific">Trichinella patagoniensis</name>
    <dbReference type="NCBI Taxonomy" id="990121"/>
    <lineage>
        <taxon>Eukaryota</taxon>
        <taxon>Metazoa</taxon>
        <taxon>Ecdysozoa</taxon>
        <taxon>Nematoda</taxon>
        <taxon>Enoplea</taxon>
        <taxon>Dorylaimia</taxon>
        <taxon>Trichinellida</taxon>
        <taxon>Trichinellidae</taxon>
        <taxon>Trichinella</taxon>
    </lineage>
</organism>